<dbReference type="AlphaFoldDB" id="A0A915YIM7"/>
<proteinExistence type="predicted"/>
<reference evidence="1" key="1">
    <citation type="submission" date="2022-09" db="EMBL/GenBank/DDBJ databases">
        <title>Aureispira anguillicida sp. nov., isolated from Leptocephalus of Japanese eel Anguilla japonica.</title>
        <authorList>
            <person name="Yuasa K."/>
            <person name="Mekata T."/>
            <person name="Ikunari K."/>
        </authorList>
    </citation>
    <scope>NUCLEOTIDE SEQUENCE</scope>
    <source>
        <strain evidence="1">EL160426</strain>
    </source>
</reference>
<name>A0A915YIM7_9BACT</name>
<gene>
    <name evidence="1" type="ORF">AsAng_0045020</name>
</gene>
<evidence type="ECO:0000313" key="1">
    <source>
        <dbReference type="EMBL" id="BDS13755.1"/>
    </source>
</evidence>
<accession>A0A915YIM7</accession>
<dbReference type="EMBL" id="AP026867">
    <property type="protein sequence ID" value="BDS13755.1"/>
    <property type="molecule type" value="Genomic_DNA"/>
</dbReference>
<sequence length="29" mass="3399">MNKVLYADCHQDFLTIKNGFVVLRLVVFD</sequence>
<organism evidence="1 2">
    <name type="scientific">Aureispira anguillae</name>
    <dbReference type="NCBI Taxonomy" id="2864201"/>
    <lineage>
        <taxon>Bacteria</taxon>
        <taxon>Pseudomonadati</taxon>
        <taxon>Bacteroidota</taxon>
        <taxon>Saprospiria</taxon>
        <taxon>Saprospirales</taxon>
        <taxon>Saprospiraceae</taxon>
        <taxon>Aureispira</taxon>
    </lineage>
</organism>
<keyword evidence="2" id="KW-1185">Reference proteome</keyword>
<dbReference type="KEGG" id="aup:AsAng_0045020"/>
<evidence type="ECO:0000313" key="2">
    <source>
        <dbReference type="Proteomes" id="UP001060919"/>
    </source>
</evidence>
<protein>
    <submittedName>
        <fullName evidence="1">Uncharacterized protein</fullName>
    </submittedName>
</protein>
<dbReference type="Proteomes" id="UP001060919">
    <property type="component" value="Chromosome"/>
</dbReference>